<comment type="subcellular location">
    <subcellularLocation>
        <location evidence="1">Nucleus</location>
    </subcellularLocation>
</comment>
<feature type="region of interest" description="Disordered" evidence="8">
    <location>
        <begin position="112"/>
        <end position="266"/>
    </location>
</feature>
<feature type="domain" description="C2H2-type" evidence="10">
    <location>
        <begin position="375"/>
        <end position="404"/>
    </location>
</feature>
<feature type="region of interest" description="Disordered" evidence="8">
    <location>
        <begin position="72"/>
        <end position="99"/>
    </location>
</feature>
<keyword evidence="12" id="KW-1185">Reference proteome</keyword>
<dbReference type="Pfam" id="PF00651">
    <property type="entry name" value="BTB"/>
    <property type="match status" value="1"/>
</dbReference>
<evidence type="ECO:0000256" key="2">
    <source>
        <dbReference type="ARBA" id="ARBA00022723"/>
    </source>
</evidence>
<feature type="compositionally biased region" description="Basic and acidic residues" evidence="8">
    <location>
        <begin position="175"/>
        <end position="195"/>
    </location>
</feature>
<keyword evidence="6" id="KW-0539">Nucleus</keyword>
<keyword evidence="5" id="KW-0862">Zinc</keyword>
<keyword evidence="2" id="KW-0479">Metal-binding</keyword>
<feature type="domain" description="BTB" evidence="9">
    <location>
        <begin position="1"/>
        <end position="38"/>
    </location>
</feature>
<dbReference type="GO" id="GO:0008270">
    <property type="term" value="F:zinc ion binding"/>
    <property type="evidence" value="ECO:0007669"/>
    <property type="project" value="UniProtKB-KW"/>
</dbReference>
<gene>
    <name evidence="11" type="primary">lov</name>
    <name evidence="11" type="ORF">Anas_03754</name>
</gene>
<evidence type="ECO:0000256" key="1">
    <source>
        <dbReference type="ARBA" id="ARBA00004123"/>
    </source>
</evidence>
<evidence type="ECO:0000259" key="10">
    <source>
        <dbReference type="PROSITE" id="PS50157"/>
    </source>
</evidence>
<dbReference type="PANTHER" id="PTHR23110">
    <property type="entry name" value="BTB DOMAIN TRANSCRIPTION FACTOR"/>
    <property type="match status" value="1"/>
</dbReference>
<evidence type="ECO:0000256" key="8">
    <source>
        <dbReference type="SAM" id="MobiDB-lite"/>
    </source>
</evidence>
<dbReference type="InterPro" id="IPR013087">
    <property type="entry name" value="Znf_C2H2_type"/>
</dbReference>
<dbReference type="SUPFAM" id="SSF57667">
    <property type="entry name" value="beta-beta-alpha zinc fingers"/>
    <property type="match status" value="1"/>
</dbReference>
<sequence length="445" mass="49515">MFTKSPCKHPIVFMKDVSGRDLEALLDFMYRGEVNVPQAHLASLIKTAEGLQVKGLAVPDEHHQLNPASYIRRSRDLSTPRPPPAPSVSPPPKRKRMKEESYTPVGALNMMYSSMSPQEPNSPYDLSQKSSSSSVSQSEAIHNERPHSVSPDHPTHQTPHPPPPPSAPSSISYHNNKENSPEEARTNSRTPDDAPQRSSRSPPPRPASPQPAPSTPSDKESDPIAGPSGMHIKNSDGEDVEDEQPNSTIPLTLAPSHQRQNQQEKLSRDLLLRQEDPISRNMDTPSENQIHCLDTTVTSAFENFPGTQLDPNNLLQCPICRKEFKKDLTAKSRGENLGYLSPRSHSAGPPHISGSLLLPPRPLWPQDGNIADEILTCPICNKRFPKKRKSNLQVHMRTHTGERPFKCQQCGRRIQAEGPLGETPRKILSRYVRIRSLSIFSQDMK</sequence>
<dbReference type="AlphaFoldDB" id="A0A5N5SPD1"/>
<dbReference type="PANTHER" id="PTHR23110:SF109">
    <property type="entry name" value="FI07618P-RELATED"/>
    <property type="match status" value="1"/>
</dbReference>
<dbReference type="GO" id="GO:0006357">
    <property type="term" value="P:regulation of transcription by RNA polymerase II"/>
    <property type="evidence" value="ECO:0007669"/>
    <property type="project" value="TreeGrafter"/>
</dbReference>
<dbReference type="PROSITE" id="PS50157">
    <property type="entry name" value="ZINC_FINGER_C2H2_2"/>
    <property type="match status" value="1"/>
</dbReference>
<keyword evidence="4 7" id="KW-0863">Zinc-finger</keyword>
<dbReference type="InterPro" id="IPR036236">
    <property type="entry name" value="Znf_C2H2_sf"/>
</dbReference>
<evidence type="ECO:0000313" key="11">
    <source>
        <dbReference type="EMBL" id="KAB7495807.1"/>
    </source>
</evidence>
<protein>
    <submittedName>
        <fullName evidence="11">Protein jim lovell</fullName>
    </submittedName>
</protein>
<evidence type="ECO:0000313" key="12">
    <source>
        <dbReference type="Proteomes" id="UP000326759"/>
    </source>
</evidence>
<dbReference type="Gene3D" id="3.30.160.60">
    <property type="entry name" value="Classic Zinc Finger"/>
    <property type="match status" value="2"/>
</dbReference>
<dbReference type="Gene3D" id="3.30.710.10">
    <property type="entry name" value="Potassium Channel Kv1.1, Chain A"/>
    <property type="match status" value="1"/>
</dbReference>
<evidence type="ECO:0000256" key="6">
    <source>
        <dbReference type="ARBA" id="ARBA00023242"/>
    </source>
</evidence>
<proteinExistence type="predicted"/>
<evidence type="ECO:0000256" key="5">
    <source>
        <dbReference type="ARBA" id="ARBA00022833"/>
    </source>
</evidence>
<dbReference type="GO" id="GO:0005634">
    <property type="term" value="C:nucleus"/>
    <property type="evidence" value="ECO:0007669"/>
    <property type="project" value="UniProtKB-SubCell"/>
</dbReference>
<dbReference type="SUPFAM" id="SSF54695">
    <property type="entry name" value="POZ domain"/>
    <property type="match status" value="1"/>
</dbReference>
<feature type="compositionally biased region" description="Pro residues" evidence="8">
    <location>
        <begin position="80"/>
        <end position="91"/>
    </location>
</feature>
<feature type="compositionally biased region" description="Pro residues" evidence="8">
    <location>
        <begin position="201"/>
        <end position="214"/>
    </location>
</feature>
<name>A0A5N5SPD1_9CRUS</name>
<dbReference type="OrthoDB" id="654211at2759"/>
<feature type="compositionally biased region" description="Polar residues" evidence="8">
    <location>
        <begin position="245"/>
        <end position="264"/>
    </location>
</feature>
<evidence type="ECO:0000259" key="9">
    <source>
        <dbReference type="PROSITE" id="PS50097"/>
    </source>
</evidence>
<dbReference type="GO" id="GO:0048513">
    <property type="term" value="P:animal organ development"/>
    <property type="evidence" value="ECO:0007669"/>
    <property type="project" value="UniProtKB-ARBA"/>
</dbReference>
<organism evidence="11 12">
    <name type="scientific">Armadillidium nasatum</name>
    <dbReference type="NCBI Taxonomy" id="96803"/>
    <lineage>
        <taxon>Eukaryota</taxon>
        <taxon>Metazoa</taxon>
        <taxon>Ecdysozoa</taxon>
        <taxon>Arthropoda</taxon>
        <taxon>Crustacea</taxon>
        <taxon>Multicrustacea</taxon>
        <taxon>Malacostraca</taxon>
        <taxon>Eumalacostraca</taxon>
        <taxon>Peracarida</taxon>
        <taxon>Isopoda</taxon>
        <taxon>Oniscidea</taxon>
        <taxon>Crinocheta</taxon>
        <taxon>Armadillidiidae</taxon>
        <taxon>Armadillidium</taxon>
    </lineage>
</organism>
<dbReference type="InterPro" id="IPR051095">
    <property type="entry name" value="Dros_DevTransReg"/>
</dbReference>
<evidence type="ECO:0000256" key="4">
    <source>
        <dbReference type="ARBA" id="ARBA00022771"/>
    </source>
</evidence>
<keyword evidence="3" id="KW-0677">Repeat</keyword>
<dbReference type="FunFam" id="3.30.160.60:FF:000145">
    <property type="entry name" value="Zinc finger protein 574"/>
    <property type="match status" value="1"/>
</dbReference>
<dbReference type="InterPro" id="IPR000210">
    <property type="entry name" value="BTB/POZ_dom"/>
</dbReference>
<feature type="compositionally biased region" description="Polar residues" evidence="8">
    <location>
        <begin position="112"/>
        <end position="125"/>
    </location>
</feature>
<dbReference type="InterPro" id="IPR011333">
    <property type="entry name" value="SKP1/BTB/POZ_sf"/>
</dbReference>
<dbReference type="GO" id="GO:0048666">
    <property type="term" value="P:neuron development"/>
    <property type="evidence" value="ECO:0007669"/>
    <property type="project" value="UniProtKB-ARBA"/>
</dbReference>
<comment type="caution">
    <text evidence="11">The sequence shown here is derived from an EMBL/GenBank/DDBJ whole genome shotgun (WGS) entry which is preliminary data.</text>
</comment>
<feature type="compositionally biased region" description="Low complexity" evidence="8">
    <location>
        <begin position="127"/>
        <end position="138"/>
    </location>
</feature>
<reference evidence="11 12" key="1">
    <citation type="journal article" date="2019" name="PLoS Biol.">
        <title>Sex chromosomes control vertical transmission of feminizing Wolbachia symbionts in an isopod.</title>
        <authorList>
            <person name="Becking T."/>
            <person name="Chebbi M.A."/>
            <person name="Giraud I."/>
            <person name="Moumen B."/>
            <person name="Laverre T."/>
            <person name="Caubet Y."/>
            <person name="Peccoud J."/>
            <person name="Gilbert C."/>
            <person name="Cordaux R."/>
        </authorList>
    </citation>
    <scope>NUCLEOTIDE SEQUENCE [LARGE SCALE GENOMIC DNA]</scope>
    <source>
        <strain evidence="11">ANa2</strain>
        <tissue evidence="11">Whole body excluding digestive tract and cuticle</tissue>
    </source>
</reference>
<dbReference type="GO" id="GO:0003006">
    <property type="term" value="P:developmental process involved in reproduction"/>
    <property type="evidence" value="ECO:0007669"/>
    <property type="project" value="UniProtKB-ARBA"/>
</dbReference>
<evidence type="ECO:0000256" key="3">
    <source>
        <dbReference type="ARBA" id="ARBA00022737"/>
    </source>
</evidence>
<accession>A0A5N5SPD1</accession>
<dbReference type="EMBL" id="SEYY01022091">
    <property type="protein sequence ID" value="KAB7495807.1"/>
    <property type="molecule type" value="Genomic_DNA"/>
</dbReference>
<evidence type="ECO:0000256" key="7">
    <source>
        <dbReference type="PROSITE-ProRule" id="PRU00042"/>
    </source>
</evidence>
<dbReference type="PROSITE" id="PS50097">
    <property type="entry name" value="BTB"/>
    <property type="match status" value="1"/>
</dbReference>
<dbReference type="Proteomes" id="UP000326759">
    <property type="component" value="Unassembled WGS sequence"/>
</dbReference>